<evidence type="ECO:0000313" key="1">
    <source>
        <dbReference type="EMBL" id="KAI1712786.1"/>
    </source>
</evidence>
<proteinExistence type="predicted"/>
<comment type="caution">
    <text evidence="1">The sequence shown here is derived from an EMBL/GenBank/DDBJ whole genome shotgun (WGS) entry which is preliminary data.</text>
</comment>
<sequence>MKRAFDRHVKGQCFGHSTVANGHEICTYYASRETMGTYIAFTIGLFTDFHPQVQKLQLAPIQRRPSEEIFSVEEPLKSNYFLYRNVIVPMLVIGMQNLHMMF</sequence>
<keyword evidence="2" id="KW-1185">Reference proteome</keyword>
<dbReference type="Proteomes" id="UP001201812">
    <property type="component" value="Unassembled WGS sequence"/>
</dbReference>
<name>A0AAD4N107_9BILA</name>
<accession>A0AAD4N107</accession>
<organism evidence="1 2">
    <name type="scientific">Ditylenchus destructor</name>
    <dbReference type="NCBI Taxonomy" id="166010"/>
    <lineage>
        <taxon>Eukaryota</taxon>
        <taxon>Metazoa</taxon>
        <taxon>Ecdysozoa</taxon>
        <taxon>Nematoda</taxon>
        <taxon>Chromadorea</taxon>
        <taxon>Rhabditida</taxon>
        <taxon>Tylenchina</taxon>
        <taxon>Tylenchomorpha</taxon>
        <taxon>Sphaerularioidea</taxon>
        <taxon>Anguinidae</taxon>
        <taxon>Anguininae</taxon>
        <taxon>Ditylenchus</taxon>
    </lineage>
</organism>
<evidence type="ECO:0000313" key="2">
    <source>
        <dbReference type="Proteomes" id="UP001201812"/>
    </source>
</evidence>
<protein>
    <submittedName>
        <fullName evidence="1">Uncharacterized protein</fullName>
    </submittedName>
</protein>
<dbReference type="AlphaFoldDB" id="A0AAD4N107"/>
<gene>
    <name evidence="1" type="ORF">DdX_09413</name>
</gene>
<reference evidence="1" key="1">
    <citation type="submission" date="2022-01" db="EMBL/GenBank/DDBJ databases">
        <title>Genome Sequence Resource for Two Populations of Ditylenchus destructor, the Migratory Endoparasitic Phytonematode.</title>
        <authorList>
            <person name="Zhang H."/>
            <person name="Lin R."/>
            <person name="Xie B."/>
        </authorList>
    </citation>
    <scope>NUCLEOTIDE SEQUENCE</scope>
    <source>
        <strain evidence="1">BazhouSP</strain>
    </source>
</reference>
<dbReference type="EMBL" id="JAKKPZ010000017">
    <property type="protein sequence ID" value="KAI1712786.1"/>
    <property type="molecule type" value="Genomic_DNA"/>
</dbReference>